<protein>
    <submittedName>
        <fullName evidence="1">Uncharacterized protein</fullName>
    </submittedName>
</protein>
<accession>A0AAV7H7P2</accession>
<sequence>MLSDFAYCFFQSKCELSLHCQTSTAAIMQKIADRFANLSVFFFFSIQAILYDFKILAYETAEHVKFNARLRESELKSTIEKPKIERSELNE</sequence>
<keyword evidence="2" id="KW-1185">Reference proteome</keyword>
<dbReference type="Proteomes" id="UP000775213">
    <property type="component" value="Unassembled WGS sequence"/>
</dbReference>
<dbReference type="EMBL" id="JAGFBR010000006">
    <property type="protein sequence ID" value="KAH0464906.1"/>
    <property type="molecule type" value="Genomic_DNA"/>
</dbReference>
<gene>
    <name evidence="1" type="ORF">IEQ34_005009</name>
</gene>
<reference evidence="1 2" key="1">
    <citation type="journal article" date="2021" name="Hortic Res">
        <title>Chromosome-scale assembly of the Dendrobium chrysotoxum genome enhances the understanding of orchid evolution.</title>
        <authorList>
            <person name="Zhang Y."/>
            <person name="Zhang G.Q."/>
            <person name="Zhang D."/>
            <person name="Liu X.D."/>
            <person name="Xu X.Y."/>
            <person name="Sun W.H."/>
            <person name="Yu X."/>
            <person name="Zhu X."/>
            <person name="Wang Z.W."/>
            <person name="Zhao X."/>
            <person name="Zhong W.Y."/>
            <person name="Chen H."/>
            <person name="Yin W.L."/>
            <person name="Huang T."/>
            <person name="Niu S.C."/>
            <person name="Liu Z.J."/>
        </authorList>
    </citation>
    <scope>NUCLEOTIDE SEQUENCE [LARGE SCALE GENOMIC DNA]</scope>
    <source>
        <strain evidence="1">Lindl</strain>
    </source>
</reference>
<evidence type="ECO:0000313" key="1">
    <source>
        <dbReference type="EMBL" id="KAH0464906.1"/>
    </source>
</evidence>
<organism evidence="1 2">
    <name type="scientific">Dendrobium chrysotoxum</name>
    <name type="common">Orchid</name>
    <dbReference type="NCBI Taxonomy" id="161865"/>
    <lineage>
        <taxon>Eukaryota</taxon>
        <taxon>Viridiplantae</taxon>
        <taxon>Streptophyta</taxon>
        <taxon>Embryophyta</taxon>
        <taxon>Tracheophyta</taxon>
        <taxon>Spermatophyta</taxon>
        <taxon>Magnoliopsida</taxon>
        <taxon>Liliopsida</taxon>
        <taxon>Asparagales</taxon>
        <taxon>Orchidaceae</taxon>
        <taxon>Epidendroideae</taxon>
        <taxon>Malaxideae</taxon>
        <taxon>Dendrobiinae</taxon>
        <taxon>Dendrobium</taxon>
    </lineage>
</organism>
<evidence type="ECO:0000313" key="2">
    <source>
        <dbReference type="Proteomes" id="UP000775213"/>
    </source>
</evidence>
<dbReference type="AlphaFoldDB" id="A0AAV7H7P2"/>
<proteinExistence type="predicted"/>
<name>A0AAV7H7P2_DENCH</name>
<comment type="caution">
    <text evidence="1">The sequence shown here is derived from an EMBL/GenBank/DDBJ whole genome shotgun (WGS) entry which is preliminary data.</text>
</comment>